<reference evidence="2" key="1">
    <citation type="submission" date="2025-08" db="UniProtKB">
        <authorList>
            <consortium name="Ensembl"/>
        </authorList>
    </citation>
    <scope>IDENTIFICATION</scope>
</reference>
<dbReference type="AlphaFoldDB" id="A0A8C6X4L6"/>
<accession>A0A8C6X4L6</accession>
<feature type="signal peptide" evidence="1">
    <location>
        <begin position="1"/>
        <end position="23"/>
    </location>
</feature>
<evidence type="ECO:0000256" key="1">
    <source>
        <dbReference type="SAM" id="SignalP"/>
    </source>
</evidence>
<reference evidence="2" key="2">
    <citation type="submission" date="2025-09" db="UniProtKB">
        <authorList>
            <consortium name="Ensembl"/>
        </authorList>
    </citation>
    <scope>IDENTIFICATION</scope>
</reference>
<dbReference type="PANTHER" id="PTHR10730:SF28">
    <property type="entry name" value="PROCOLLAGEN GALACTOSYLTRANSFERASE 1"/>
    <property type="match status" value="1"/>
</dbReference>
<organism evidence="2 3">
    <name type="scientific">Naja naja</name>
    <name type="common">Indian cobra</name>
    <dbReference type="NCBI Taxonomy" id="35670"/>
    <lineage>
        <taxon>Eukaryota</taxon>
        <taxon>Metazoa</taxon>
        <taxon>Chordata</taxon>
        <taxon>Craniata</taxon>
        <taxon>Vertebrata</taxon>
        <taxon>Euteleostomi</taxon>
        <taxon>Lepidosauria</taxon>
        <taxon>Squamata</taxon>
        <taxon>Bifurcata</taxon>
        <taxon>Unidentata</taxon>
        <taxon>Episquamata</taxon>
        <taxon>Toxicofera</taxon>
        <taxon>Serpentes</taxon>
        <taxon>Colubroidea</taxon>
        <taxon>Elapidae</taxon>
        <taxon>Elapinae</taxon>
        <taxon>Naja</taxon>
    </lineage>
</organism>
<keyword evidence="3" id="KW-1185">Reference proteome</keyword>
<name>A0A8C6X4L6_NAJNA</name>
<dbReference type="Ensembl" id="ENSNNAT00000009197.1">
    <property type="protein sequence ID" value="ENSNNAP00000008772.1"/>
    <property type="gene ID" value="ENSNNAG00000005888.1"/>
</dbReference>
<dbReference type="Proteomes" id="UP000694559">
    <property type="component" value="Unplaced"/>
</dbReference>
<dbReference type="OrthoDB" id="47375at2759"/>
<dbReference type="InterPro" id="IPR050757">
    <property type="entry name" value="Collagen_mod_GT25"/>
</dbReference>
<feature type="chain" id="PRO_5034703122" evidence="1">
    <location>
        <begin position="24"/>
        <end position="109"/>
    </location>
</feature>
<dbReference type="OMA" id="FTEERWV"/>
<dbReference type="CDD" id="cd00761">
    <property type="entry name" value="Glyco_tranf_GTA_type"/>
    <property type="match status" value="1"/>
</dbReference>
<evidence type="ECO:0000313" key="3">
    <source>
        <dbReference type="Proteomes" id="UP000694559"/>
    </source>
</evidence>
<keyword evidence="1" id="KW-0732">Signal</keyword>
<dbReference type="GeneTree" id="ENSGT01030000234558"/>
<evidence type="ECO:0000313" key="2">
    <source>
        <dbReference type="Ensembl" id="ENSNNAP00000008772.1"/>
    </source>
</evidence>
<dbReference type="PANTHER" id="PTHR10730">
    <property type="entry name" value="PROCOLLAGEN-LYSINE,2-OXOGLUTARATE 5-DIOXYGENASE/GLYCOSYLTRANSFERASE 25 FAMILY MEMBER"/>
    <property type="match status" value="1"/>
</dbReference>
<proteinExistence type="predicted"/>
<protein>
    <submittedName>
        <fullName evidence="2">Uncharacterized protein</fullName>
    </submittedName>
</protein>
<sequence length="109" mass="12646">MKPRWLCFCLLALATWSARRSGAYFTEERWVPESPMRPPRVLLALLARNAAHSLPATLGCLERLSYPKDRIAVATDHNVDNTTAVLREWLMNVQSMYHSVEWRPMDHPR</sequence>
<dbReference type="GO" id="GO:0050211">
    <property type="term" value="F:procollagen galactosyltransferase activity"/>
    <property type="evidence" value="ECO:0007669"/>
    <property type="project" value="TreeGrafter"/>
</dbReference>